<dbReference type="Pfam" id="PF01476">
    <property type="entry name" value="LysM"/>
    <property type="match status" value="1"/>
</dbReference>
<dbReference type="CDD" id="cd00118">
    <property type="entry name" value="LysM"/>
    <property type="match status" value="1"/>
</dbReference>
<dbReference type="RefSeq" id="WP_160884329.1">
    <property type="nucleotide sequence ID" value="NZ_WURB01000005.1"/>
</dbReference>
<proteinExistence type="predicted"/>
<dbReference type="AlphaFoldDB" id="A0A7X3MR76"/>
<evidence type="ECO:0000313" key="2">
    <source>
        <dbReference type="EMBL" id="MXQ11754.1"/>
    </source>
</evidence>
<dbReference type="InterPro" id="IPR036779">
    <property type="entry name" value="LysM_dom_sf"/>
</dbReference>
<keyword evidence="3" id="KW-1185">Reference proteome</keyword>
<dbReference type="SMART" id="SM00257">
    <property type="entry name" value="LysM"/>
    <property type="match status" value="1"/>
</dbReference>
<dbReference type="OrthoDB" id="8444614at2"/>
<accession>A0A7X3MR76</accession>
<organism evidence="2 3">
    <name type="scientific">Microvirga makkahensis</name>
    <dbReference type="NCBI Taxonomy" id="1128670"/>
    <lineage>
        <taxon>Bacteria</taxon>
        <taxon>Pseudomonadati</taxon>
        <taxon>Pseudomonadota</taxon>
        <taxon>Alphaproteobacteria</taxon>
        <taxon>Hyphomicrobiales</taxon>
        <taxon>Methylobacteriaceae</taxon>
        <taxon>Microvirga</taxon>
    </lineage>
</organism>
<evidence type="ECO:0000313" key="3">
    <source>
        <dbReference type="Proteomes" id="UP000436483"/>
    </source>
</evidence>
<reference evidence="2 3" key="2">
    <citation type="submission" date="2020-01" db="EMBL/GenBank/DDBJ databases">
        <title>Microvirga sp. nov., an arsenate reduction bacterium isolated from Tibet hotspring sediments.</title>
        <authorList>
            <person name="Xian W.-D."/>
            <person name="Li W.-J."/>
        </authorList>
    </citation>
    <scope>NUCLEOTIDE SEQUENCE [LARGE SCALE GENOMIC DNA]</scope>
    <source>
        <strain evidence="2 3">KCTC 23863</strain>
    </source>
</reference>
<name>A0A7X3MR76_9HYPH</name>
<dbReference type="SUPFAM" id="SSF54106">
    <property type="entry name" value="LysM domain"/>
    <property type="match status" value="1"/>
</dbReference>
<dbReference type="InterPro" id="IPR018392">
    <property type="entry name" value="LysM"/>
</dbReference>
<gene>
    <name evidence="2" type="ORF">GR328_09850</name>
</gene>
<comment type="caution">
    <text evidence="2">The sequence shown here is derived from an EMBL/GenBank/DDBJ whole genome shotgun (WGS) entry which is preliminary data.</text>
</comment>
<dbReference type="PROSITE" id="PS51782">
    <property type="entry name" value="LYSM"/>
    <property type="match status" value="1"/>
</dbReference>
<reference evidence="2 3" key="1">
    <citation type="submission" date="2019-12" db="EMBL/GenBank/DDBJ databases">
        <authorList>
            <person name="Yuan C.-G."/>
        </authorList>
    </citation>
    <scope>NUCLEOTIDE SEQUENCE [LARGE SCALE GENOMIC DNA]</scope>
    <source>
        <strain evidence="2 3">KCTC 23863</strain>
    </source>
</reference>
<evidence type="ECO:0000259" key="1">
    <source>
        <dbReference type="PROSITE" id="PS51782"/>
    </source>
</evidence>
<dbReference type="EMBL" id="WURB01000005">
    <property type="protein sequence ID" value="MXQ11754.1"/>
    <property type="molecule type" value="Genomic_DNA"/>
</dbReference>
<dbReference type="Gene3D" id="3.10.350.10">
    <property type="entry name" value="LysM domain"/>
    <property type="match status" value="1"/>
</dbReference>
<dbReference type="Proteomes" id="UP000436483">
    <property type="component" value="Unassembled WGS sequence"/>
</dbReference>
<sequence>MSSVVEARAPNGCSSPVTVSPGDTLSAIARRCGTTLSALAHANPQLHDPDLLPVGSALVLPQGSQEDQVSQTGSVAEADIIAVEPSVLTPGGRVTITASNLPPGVRVWIKGGTSRSPEHHLILEGARVDAQGELHASLRLSGWLRAGDENFTLSVEVPRASITLSSGPLEVNARYAAGKAR</sequence>
<feature type="domain" description="LysM" evidence="1">
    <location>
        <begin position="15"/>
        <end position="60"/>
    </location>
</feature>
<protein>
    <submittedName>
        <fullName evidence="2">LysM peptidoglycan-binding domain-containing protein</fullName>
    </submittedName>
</protein>